<dbReference type="PANTHER" id="PTHR12542:SF41">
    <property type="entry name" value="EXOCYST COMPLEX COMPONENT 7"/>
    <property type="match status" value="1"/>
</dbReference>
<dbReference type="VEuPathDB" id="FungiDB:EMCG_07958"/>
<comment type="function">
    <text evidence="4">Involved in the secretory pathway as part of the exocyst complex which tethers secretory vesicles to the sites of exocytosis. Also plays a role in the assembly of the exocyst.</text>
</comment>
<dbReference type="GO" id="GO:0005546">
    <property type="term" value="F:phosphatidylinositol-4,5-bisphosphate binding"/>
    <property type="evidence" value="ECO:0007669"/>
    <property type="project" value="InterPro"/>
</dbReference>
<dbReference type="Proteomes" id="UP000034164">
    <property type="component" value="Unassembled WGS sequence"/>
</dbReference>
<evidence type="ECO:0000256" key="1">
    <source>
        <dbReference type="ARBA" id="ARBA00006756"/>
    </source>
</evidence>
<dbReference type="Pfam" id="PF20669">
    <property type="entry name" value="Exo70_N"/>
    <property type="match status" value="1"/>
</dbReference>
<dbReference type="GO" id="GO:0015031">
    <property type="term" value="P:protein transport"/>
    <property type="evidence" value="ECO:0007669"/>
    <property type="project" value="UniProtKB-KW"/>
</dbReference>
<dbReference type="AlphaFoldDB" id="A0A0G2J4Z7"/>
<dbReference type="InterPro" id="IPR016159">
    <property type="entry name" value="Cullin_repeat-like_dom_sf"/>
</dbReference>
<sequence length="627" mass="68989">MVGMRNTVHAEESAEVEVLYANLEKLNTLTKKIQGSMARLETSGKVVKDAIGPIYSNTQSLQVTNANIDKVNEAIDRLRQPLDVKGKEESIIRAGPQSAGLAQYLGALKRVDRALSDLNSTNLRSNQKAVSEFSTLLSTGSSKLQEMFKATLRENITTVEPLHYITKQLPFPTIPSETVLELSPVCTAISSAASHGPQVGQTENPAIRIYADIRAPYITTSLQNLATASINTAKRKPSDGPYRQGTNGIGMYASGIEGMLLAEHENISQIFPPEEQGKALQATCRPAIAEFSKTQRELNMYIKANLMTDCFLAFEIIEIVTGLSYRLDSTTKQLKPLFFEAMRPIRETAKSALSELLEETRRKAAAVTVLPPDGAAIPLVADVMNSLSALTAYSNPLASILTSLGDGNWKPSSKPNTTPLDVSPDSSTILSHFILDMIEALLSALEARARAFHRAKPVLGTFLTNVMCIVDRSIRNSSELSRYLSTPENSNRLEIWRKKGVSTYLDAWRDPSSHLLDVQYTSRAGARPTSGGQVDSGAIVKTLSSKDKDNIKDKFKAFNSSFDDLIIRHRSLNMEKEVRSMLAREVQAVIEPLYARFWDRYHEIDKGKGKYVKYDKASLSAQLAALA</sequence>
<keyword evidence="2 4" id="KW-0813">Transport</keyword>
<keyword evidence="3 4" id="KW-0268">Exocytosis</keyword>
<feature type="domain" description="Exocyst complex subunit Exo70 C-terminal" evidence="5">
    <location>
        <begin position="246"/>
        <end position="624"/>
    </location>
</feature>
<dbReference type="Gene3D" id="1.20.1280.170">
    <property type="entry name" value="Exocyst complex component Exo70"/>
    <property type="match status" value="1"/>
</dbReference>
<evidence type="ECO:0000256" key="4">
    <source>
        <dbReference type="RuleBase" id="RU365026"/>
    </source>
</evidence>
<dbReference type="EMBL" id="LCZI01000499">
    <property type="protein sequence ID" value="KKZ66294.1"/>
    <property type="molecule type" value="Genomic_DNA"/>
</dbReference>
<evidence type="ECO:0000313" key="7">
    <source>
        <dbReference type="Proteomes" id="UP000034164"/>
    </source>
</evidence>
<dbReference type="Pfam" id="PF03081">
    <property type="entry name" value="Exo70_C"/>
    <property type="match status" value="1"/>
</dbReference>
<reference evidence="7" key="1">
    <citation type="journal article" date="2015" name="PLoS Genet.">
        <title>The dynamic genome and transcriptome of the human fungal pathogen Blastomyces and close relative Emmonsia.</title>
        <authorList>
            <person name="Munoz J.F."/>
            <person name="Gauthier G.M."/>
            <person name="Desjardins C.A."/>
            <person name="Gallo J.E."/>
            <person name="Holder J."/>
            <person name="Sullivan T.D."/>
            <person name="Marty A.J."/>
            <person name="Carmen J.C."/>
            <person name="Chen Z."/>
            <person name="Ding L."/>
            <person name="Gujja S."/>
            <person name="Magrini V."/>
            <person name="Misas E."/>
            <person name="Mitreva M."/>
            <person name="Priest M."/>
            <person name="Saif S."/>
            <person name="Whiston E.A."/>
            <person name="Young S."/>
            <person name="Zeng Q."/>
            <person name="Goldman W.E."/>
            <person name="Mardis E.R."/>
            <person name="Taylor J.W."/>
            <person name="McEwen J.G."/>
            <person name="Clay O.K."/>
            <person name="Klein B.S."/>
            <person name="Cuomo C.A."/>
        </authorList>
    </citation>
    <scope>NUCLEOTIDE SEQUENCE [LARGE SCALE GENOMIC DNA]</scope>
    <source>
        <strain evidence="7">UAMH 3008</strain>
    </source>
</reference>
<proteinExistence type="inferred from homology"/>
<dbReference type="GO" id="GO:0006887">
    <property type="term" value="P:exocytosis"/>
    <property type="evidence" value="ECO:0007669"/>
    <property type="project" value="UniProtKB-KW"/>
</dbReference>
<accession>A0A0G2J4Z7</accession>
<comment type="subcellular location">
    <subcellularLocation>
        <location evidence="4">Bud</location>
    </subcellularLocation>
    <subcellularLocation>
        <location evidence="4">Bud neck</location>
    </subcellularLocation>
</comment>
<organism evidence="6 7">
    <name type="scientific">[Emmonsia] crescens</name>
    <dbReference type="NCBI Taxonomy" id="73230"/>
    <lineage>
        <taxon>Eukaryota</taxon>
        <taxon>Fungi</taxon>
        <taxon>Dikarya</taxon>
        <taxon>Ascomycota</taxon>
        <taxon>Pezizomycotina</taxon>
        <taxon>Eurotiomycetes</taxon>
        <taxon>Eurotiomycetidae</taxon>
        <taxon>Onygenales</taxon>
        <taxon>Ajellomycetaceae</taxon>
        <taxon>Emergomyces</taxon>
    </lineage>
</organism>
<gene>
    <name evidence="6" type="ORF">EMCG_07958</name>
</gene>
<comment type="similarity">
    <text evidence="1 4">Belongs to the EXO70 family.</text>
</comment>
<dbReference type="GO" id="GO:0005935">
    <property type="term" value="C:cellular bud neck"/>
    <property type="evidence" value="ECO:0007669"/>
    <property type="project" value="UniProtKB-SubCell"/>
</dbReference>
<dbReference type="InterPro" id="IPR046364">
    <property type="entry name" value="Exo70_C"/>
</dbReference>
<protein>
    <recommendedName>
        <fullName evidence="4">Exocyst complex protein EXO70</fullName>
    </recommendedName>
</protein>
<keyword evidence="4" id="KW-0653">Protein transport</keyword>
<name>A0A0G2J4Z7_9EURO</name>
<dbReference type="GO" id="GO:0000145">
    <property type="term" value="C:exocyst"/>
    <property type="evidence" value="ECO:0007669"/>
    <property type="project" value="InterPro"/>
</dbReference>
<evidence type="ECO:0000256" key="2">
    <source>
        <dbReference type="ARBA" id="ARBA00022448"/>
    </source>
</evidence>
<evidence type="ECO:0000313" key="6">
    <source>
        <dbReference type="EMBL" id="KKZ66294.1"/>
    </source>
</evidence>
<evidence type="ECO:0000259" key="5">
    <source>
        <dbReference type="Pfam" id="PF03081"/>
    </source>
</evidence>
<comment type="caution">
    <text evidence="6">The sequence shown here is derived from an EMBL/GenBank/DDBJ whole genome shotgun (WGS) entry which is preliminary data.</text>
</comment>
<dbReference type="OrthoDB" id="1922221at2759"/>
<evidence type="ECO:0000256" key="3">
    <source>
        <dbReference type="ARBA" id="ARBA00022483"/>
    </source>
</evidence>
<dbReference type="SUPFAM" id="SSF74788">
    <property type="entry name" value="Cullin repeat-like"/>
    <property type="match status" value="1"/>
</dbReference>
<dbReference type="PANTHER" id="PTHR12542">
    <property type="entry name" value="EXOCYST COMPLEX PROTEIN EXO70"/>
    <property type="match status" value="1"/>
</dbReference>
<dbReference type="InterPro" id="IPR004140">
    <property type="entry name" value="Exo70"/>
</dbReference>